<accession>A0ABW6XMQ6</accession>
<evidence type="ECO:0000256" key="1">
    <source>
        <dbReference type="SAM" id="MobiDB-lite"/>
    </source>
</evidence>
<protein>
    <submittedName>
        <fullName evidence="3">TOMM leader peptide-binding protein</fullName>
    </submittedName>
</protein>
<feature type="domain" description="YcaO" evidence="2">
    <location>
        <begin position="252"/>
        <end position="646"/>
    </location>
</feature>
<dbReference type="Proteomes" id="UP001602370">
    <property type="component" value="Unassembled WGS sequence"/>
</dbReference>
<reference evidence="3 4" key="1">
    <citation type="submission" date="2024-10" db="EMBL/GenBank/DDBJ databases">
        <title>The Natural Products Discovery Center: Release of the First 8490 Sequenced Strains for Exploring Actinobacteria Biosynthetic Diversity.</title>
        <authorList>
            <person name="Kalkreuter E."/>
            <person name="Kautsar S.A."/>
            <person name="Yang D."/>
            <person name="Bader C.D."/>
            <person name="Teijaro C.N."/>
            <person name="Fluegel L."/>
            <person name="Davis C.M."/>
            <person name="Simpson J.R."/>
            <person name="Lauterbach L."/>
            <person name="Steele A.D."/>
            <person name="Gui C."/>
            <person name="Meng S."/>
            <person name="Li G."/>
            <person name="Viehrig K."/>
            <person name="Ye F."/>
            <person name="Su P."/>
            <person name="Kiefer A.F."/>
            <person name="Nichols A."/>
            <person name="Cepeda A.J."/>
            <person name="Yan W."/>
            <person name="Fan B."/>
            <person name="Jiang Y."/>
            <person name="Adhikari A."/>
            <person name="Zheng C.-J."/>
            <person name="Schuster L."/>
            <person name="Cowan T.M."/>
            <person name="Smanski M.J."/>
            <person name="Chevrette M.G."/>
            <person name="De Carvalho L.P.S."/>
            <person name="Shen B."/>
        </authorList>
    </citation>
    <scope>NUCLEOTIDE SEQUENCE [LARGE SCALE GENOMIC DNA]</scope>
    <source>
        <strain evidence="3 4">NPDC012605</strain>
    </source>
</reference>
<sequence length="646" mass="70280">MPTDTLTPVPAPALARGPGFDAHPADEAWRSALDVLADVLPEGTVAVDRGWHLDWERARFDEAVAAGRPHLSVRLLGDEVLVGPLWRPCTDAGCAGCAEVRDRTVPDHPLVGDLRYATTAPGPGAPLLPELLRATLEHLVRRPLGPGELFSVSPRGLRRHRIARSFHCPLCGPAYERLDGRRTPAPLTLADRPAFPGDCTRTAASRLVERGVLQDRLVDDRFGPVRALLRESRAPFAMSMAVVPDAPAMGHGRARTFAETGPVAILEAYERLAGFPYDIPVLTHRSYAEVAEHAVDPAGLGQYTAEQLAHPTGRATPFDADTPMDWVWGHDLDDGRALLVPADHAFYQYEYNHRRDRRAARAAGTPGRKHYFYESSSGCAVGANLEEAALHSLFELAERDAFLLSWHRAAPLPTIPNSTLTDPTSRAMIELMESRGFDVHLLVATQDIGLPVVWVLAVNRLNPFPATFSSAGSGADPQAAIRGALREVAQLVTNPVDWTRETVEPMVEDPWLVQELEDHVRFSSLPETARRATAALGGPRVTLDEAFPDWPGRMERGSGGDVRGALDFVRGLFAEAGLDRIVLVDQTSREHADAGIHVARAVVPGIVPMCFGHAQQRLAGLPRLTAALRGTGQEHRAIPLDPHPFP</sequence>
<comment type="caution">
    <text evidence="3">The sequence shown here is derived from an EMBL/GenBank/DDBJ whole genome shotgun (WGS) entry which is preliminary data.</text>
</comment>
<dbReference type="Pfam" id="PF02624">
    <property type="entry name" value="YcaO"/>
    <property type="match status" value="1"/>
</dbReference>
<name>A0ABW6XMQ6_9ACTN</name>
<dbReference type="InterPro" id="IPR003776">
    <property type="entry name" value="YcaO-like_dom"/>
</dbReference>
<feature type="region of interest" description="Disordered" evidence="1">
    <location>
        <begin position="1"/>
        <end position="20"/>
    </location>
</feature>
<dbReference type="PANTHER" id="PTHR37809">
    <property type="entry name" value="RIBOSOMAL PROTEIN S12 METHYLTHIOTRANSFERASE ACCESSORY FACTOR YCAO"/>
    <property type="match status" value="1"/>
</dbReference>
<organism evidence="3 4">
    <name type="scientific">Streptomyces flavochromogenes</name>
    <dbReference type="NCBI Taxonomy" id="68199"/>
    <lineage>
        <taxon>Bacteria</taxon>
        <taxon>Bacillati</taxon>
        <taxon>Actinomycetota</taxon>
        <taxon>Actinomycetes</taxon>
        <taxon>Kitasatosporales</taxon>
        <taxon>Streptomycetaceae</taxon>
        <taxon>Streptomyces</taxon>
    </lineage>
</organism>
<dbReference type="Gene3D" id="3.40.50.720">
    <property type="entry name" value="NAD(P)-binding Rossmann-like Domain"/>
    <property type="match status" value="1"/>
</dbReference>
<gene>
    <name evidence="3" type="ORF">ACFY8C_10485</name>
</gene>
<dbReference type="NCBIfam" id="TIGR03604">
    <property type="entry name" value="TOMM_cyclo_SagD"/>
    <property type="match status" value="1"/>
</dbReference>
<dbReference type="InterPro" id="IPR027624">
    <property type="entry name" value="TOMM_cyclo_SagD"/>
</dbReference>
<dbReference type="RefSeq" id="WP_388306317.1">
    <property type="nucleotide sequence ID" value="NZ_JBIBDZ010000002.1"/>
</dbReference>
<evidence type="ECO:0000259" key="2">
    <source>
        <dbReference type="PROSITE" id="PS51664"/>
    </source>
</evidence>
<evidence type="ECO:0000313" key="4">
    <source>
        <dbReference type="Proteomes" id="UP001602370"/>
    </source>
</evidence>
<dbReference type="PANTHER" id="PTHR37809:SF1">
    <property type="entry name" value="RIBOSOMAL PROTEIN S12 METHYLTHIOTRANSFERASE ACCESSORY FACTOR YCAO"/>
    <property type="match status" value="1"/>
</dbReference>
<dbReference type="Gene3D" id="3.30.40.250">
    <property type="match status" value="1"/>
</dbReference>
<dbReference type="InterPro" id="IPR022291">
    <property type="entry name" value="Bacteriocin_synth_cyclodeHase"/>
</dbReference>
<dbReference type="EMBL" id="JBIBDZ010000002">
    <property type="protein sequence ID" value="MFF5918765.1"/>
    <property type="molecule type" value="Genomic_DNA"/>
</dbReference>
<proteinExistence type="predicted"/>
<dbReference type="PROSITE" id="PS51664">
    <property type="entry name" value="YCAO"/>
    <property type="match status" value="1"/>
</dbReference>
<evidence type="ECO:0000313" key="3">
    <source>
        <dbReference type="EMBL" id="MFF5918765.1"/>
    </source>
</evidence>
<dbReference type="Gene3D" id="3.30.1330.230">
    <property type="match status" value="1"/>
</dbReference>
<keyword evidence="4" id="KW-1185">Reference proteome</keyword>
<dbReference type="NCBIfam" id="TIGR03882">
    <property type="entry name" value="cyclo_dehyd_2"/>
    <property type="match status" value="1"/>
</dbReference>